<reference evidence="2" key="3">
    <citation type="journal article" date="2018" name="Mol. Plant Microbe Interact.">
        <title>Genome sequence resources for the wheat stripe rust pathogen (Puccinia striiformis f. sp. tritici) and the barley stripe rust pathogen (Puccinia striiformis f. sp. hordei).</title>
        <authorList>
            <person name="Xia C."/>
            <person name="Wang M."/>
            <person name="Yin C."/>
            <person name="Cornejo O.E."/>
            <person name="Hulbert S.H."/>
            <person name="Chen X."/>
        </authorList>
    </citation>
    <scope>NUCLEOTIDE SEQUENCE [LARGE SCALE GENOMIC DNA]</scope>
    <source>
        <strain evidence="2">93TX-2</strain>
    </source>
</reference>
<dbReference type="Proteomes" id="UP000238274">
    <property type="component" value="Unassembled WGS sequence"/>
</dbReference>
<dbReference type="AlphaFoldDB" id="A0A2S4WJF0"/>
<gene>
    <name evidence="1" type="ORF">PSHT_01823</name>
</gene>
<dbReference type="EMBL" id="PKSM01000015">
    <property type="protein sequence ID" value="POW21893.1"/>
    <property type="molecule type" value="Genomic_DNA"/>
</dbReference>
<reference evidence="2" key="2">
    <citation type="journal article" date="2018" name="BMC Genomics">
        <title>Genomic insights into host adaptation between the wheat stripe rust pathogen (Puccinia striiformis f. sp. tritici) and the barley stripe rust pathogen (Puccinia striiformis f. sp. hordei).</title>
        <authorList>
            <person name="Xia C."/>
            <person name="Wang M."/>
            <person name="Yin C."/>
            <person name="Cornejo O.E."/>
            <person name="Hulbert S.H."/>
            <person name="Chen X."/>
        </authorList>
    </citation>
    <scope>NUCLEOTIDE SEQUENCE [LARGE SCALE GENOMIC DNA]</scope>
    <source>
        <strain evidence="2">93TX-2</strain>
    </source>
</reference>
<dbReference type="VEuPathDB" id="FungiDB:PSHT_01823"/>
<proteinExistence type="predicted"/>
<keyword evidence="2" id="KW-1185">Reference proteome</keyword>
<reference evidence="1 2" key="1">
    <citation type="submission" date="2017-12" db="EMBL/GenBank/DDBJ databases">
        <title>Gene loss provides genomic basis for host adaptation in cereal stripe rust fungi.</title>
        <authorList>
            <person name="Xia C."/>
        </authorList>
    </citation>
    <scope>NUCLEOTIDE SEQUENCE [LARGE SCALE GENOMIC DNA]</scope>
    <source>
        <strain evidence="1 2">93TX-2</strain>
    </source>
</reference>
<comment type="caution">
    <text evidence="1">The sequence shown here is derived from an EMBL/GenBank/DDBJ whole genome shotgun (WGS) entry which is preliminary data.</text>
</comment>
<accession>A0A2S4WJF0</accession>
<organism evidence="1 2">
    <name type="scientific">Puccinia striiformis</name>
    <dbReference type="NCBI Taxonomy" id="27350"/>
    <lineage>
        <taxon>Eukaryota</taxon>
        <taxon>Fungi</taxon>
        <taxon>Dikarya</taxon>
        <taxon>Basidiomycota</taxon>
        <taxon>Pucciniomycotina</taxon>
        <taxon>Pucciniomycetes</taxon>
        <taxon>Pucciniales</taxon>
        <taxon>Pucciniaceae</taxon>
        <taxon>Puccinia</taxon>
    </lineage>
</organism>
<evidence type="ECO:0000313" key="2">
    <source>
        <dbReference type="Proteomes" id="UP000238274"/>
    </source>
</evidence>
<evidence type="ECO:0000313" key="1">
    <source>
        <dbReference type="EMBL" id="POW21893.1"/>
    </source>
</evidence>
<protein>
    <submittedName>
        <fullName evidence="1">Uncharacterized protein</fullName>
    </submittedName>
</protein>
<sequence>MTSKVLKIPRKSHSQTGRALITESGSMRLALSLPDMECWTVGSSTCSEAPGWTSPSFVLPINLNGMQMHLCALIIQIFPATYGSWFF</sequence>
<name>A0A2S4WJF0_9BASI</name>